<dbReference type="PANTHER" id="PTHR46647:SF1">
    <property type="entry name" value="RAB9 EFFECTOR PROTEIN WITH KELCH MOTIFS"/>
    <property type="match status" value="1"/>
</dbReference>
<dbReference type="InterPro" id="IPR026444">
    <property type="entry name" value="Secre_tail"/>
</dbReference>
<evidence type="ECO:0000313" key="5">
    <source>
        <dbReference type="EMBL" id="TKJ42215.1"/>
    </source>
</evidence>
<feature type="chain" id="PRO_5021844777" description="Secretion system C-terminal sorting domain-containing protein" evidence="3">
    <location>
        <begin position="21"/>
        <end position="433"/>
    </location>
</feature>
<reference evidence="5 6" key="1">
    <citation type="submission" date="2017-06" db="EMBL/GenBank/DDBJ databases">
        <title>Novel microbial phyla capable of carbon fixation and sulfur reduction in deep-sea sediments.</title>
        <authorList>
            <person name="Huang J."/>
            <person name="Baker B."/>
            <person name="Wang Y."/>
        </authorList>
    </citation>
    <scope>NUCLEOTIDE SEQUENCE [LARGE SCALE GENOMIC DNA]</scope>
    <source>
        <strain evidence="5">B3_LCP</strain>
    </source>
</reference>
<keyword evidence="1" id="KW-0880">Kelch repeat</keyword>
<dbReference type="InterPro" id="IPR052124">
    <property type="entry name" value="Rab9_kelch_effector"/>
</dbReference>
<dbReference type="Gene3D" id="2.120.10.80">
    <property type="entry name" value="Kelch-type beta propeller"/>
    <property type="match status" value="2"/>
</dbReference>
<evidence type="ECO:0000313" key="6">
    <source>
        <dbReference type="Proteomes" id="UP000319619"/>
    </source>
</evidence>
<feature type="domain" description="Secretion system C-terminal sorting" evidence="4">
    <location>
        <begin position="353"/>
        <end position="430"/>
    </location>
</feature>
<sequence length="433" mass="48297">MKVPITILISIMVATGVYCADDWTQVFPPEPLPIERWGHAMAYIGEDQVLMFSGEISGAYNNETWLYDLSDNTWTNMDPEGTVPAPLRDHDMAYIGGDQVLLFAGYEFLQGPIGDTWLYTLSTNSWTYMIPSSGSPPVRYSHVMCYIGDDQVFVHGGANNSGYLGDSWIYDLSQNTWTEVTPVGVNPEARHYHGIARLGTEQALIFGGLKESGGYINDTWLYDKITNTWTNMQPIEPIPHQRRTHAMSYLGDDQVILFGGEYLSGFYEDTWVYNVSENAWSLDSNSVTPGLRARHRMCETDVGGSSYIVMFGGWLDGNNDNQTWTFGGGDYLGIQEPVADIVSPFRSQLSQNFPNPFNPITTINFDLPVASLVKLDVFDINGRNVGAFRETPKSYTPGTHQITFDGTGLPSGIYIYRLTAGDFTGIEKMVLMK</sequence>
<dbReference type="InterPro" id="IPR015915">
    <property type="entry name" value="Kelch-typ_b-propeller"/>
</dbReference>
<feature type="signal peptide" evidence="3">
    <location>
        <begin position="1"/>
        <end position="20"/>
    </location>
</feature>
<accession>A0A532V4T9</accession>
<gene>
    <name evidence="5" type="ORF">CEE37_00635</name>
</gene>
<evidence type="ECO:0000256" key="1">
    <source>
        <dbReference type="ARBA" id="ARBA00022441"/>
    </source>
</evidence>
<keyword evidence="2" id="KW-0677">Repeat</keyword>
<dbReference type="Pfam" id="PF24681">
    <property type="entry name" value="Kelch_KLHDC2_KLHL20_DRC7"/>
    <property type="match status" value="1"/>
</dbReference>
<evidence type="ECO:0000259" key="4">
    <source>
        <dbReference type="Pfam" id="PF18962"/>
    </source>
</evidence>
<organism evidence="5 6">
    <name type="scientific">candidate division LCP-89 bacterium B3_LCP</name>
    <dbReference type="NCBI Taxonomy" id="2012998"/>
    <lineage>
        <taxon>Bacteria</taxon>
        <taxon>Pseudomonadati</taxon>
        <taxon>Bacteria division LCP-89</taxon>
    </lineage>
</organism>
<dbReference type="AlphaFoldDB" id="A0A532V4T9"/>
<name>A0A532V4T9_UNCL8</name>
<comment type="caution">
    <text evidence="5">The sequence shown here is derived from an EMBL/GenBank/DDBJ whole genome shotgun (WGS) entry which is preliminary data.</text>
</comment>
<dbReference type="Proteomes" id="UP000319619">
    <property type="component" value="Unassembled WGS sequence"/>
</dbReference>
<dbReference type="NCBIfam" id="TIGR04183">
    <property type="entry name" value="Por_Secre_tail"/>
    <property type="match status" value="1"/>
</dbReference>
<dbReference type="Gene3D" id="2.60.40.4070">
    <property type="match status" value="1"/>
</dbReference>
<protein>
    <recommendedName>
        <fullName evidence="4">Secretion system C-terminal sorting domain-containing protein</fullName>
    </recommendedName>
</protein>
<keyword evidence="3" id="KW-0732">Signal</keyword>
<dbReference type="SUPFAM" id="SSF117281">
    <property type="entry name" value="Kelch motif"/>
    <property type="match status" value="1"/>
</dbReference>
<dbReference type="EMBL" id="NJBN01000001">
    <property type="protein sequence ID" value="TKJ42215.1"/>
    <property type="molecule type" value="Genomic_DNA"/>
</dbReference>
<proteinExistence type="predicted"/>
<evidence type="ECO:0000256" key="3">
    <source>
        <dbReference type="SAM" id="SignalP"/>
    </source>
</evidence>
<dbReference type="Pfam" id="PF18962">
    <property type="entry name" value="Por_Secre_tail"/>
    <property type="match status" value="1"/>
</dbReference>
<evidence type="ECO:0000256" key="2">
    <source>
        <dbReference type="ARBA" id="ARBA00022737"/>
    </source>
</evidence>
<dbReference type="PANTHER" id="PTHR46647">
    <property type="entry name" value="RAB9 EFFECTOR PROTEIN WITH KELCH MOTIFS"/>
    <property type="match status" value="1"/>
</dbReference>